<keyword evidence="2" id="KW-0067">ATP-binding</keyword>
<dbReference type="PANTHER" id="PTHR42855:SF2">
    <property type="entry name" value="DRUG RESISTANCE ABC TRANSPORTER,ATP-BINDING PROTEIN"/>
    <property type="match status" value="1"/>
</dbReference>
<dbReference type="InterPro" id="IPR027417">
    <property type="entry name" value="P-loop_NTPase"/>
</dbReference>
<feature type="coiled-coil region" evidence="3">
    <location>
        <begin position="216"/>
        <end position="282"/>
    </location>
</feature>
<dbReference type="Gene3D" id="3.40.50.300">
    <property type="entry name" value="P-loop containing nucleotide triphosphate hydrolases"/>
    <property type="match status" value="2"/>
</dbReference>
<dbReference type="CDD" id="cd03221">
    <property type="entry name" value="ABCF_EF-3"/>
    <property type="match status" value="2"/>
</dbReference>
<dbReference type="AlphaFoldDB" id="A0A0C7P0A2"/>
<dbReference type="FunFam" id="3.40.50.300:FF:000011">
    <property type="entry name" value="Putative ABC transporter ATP-binding component"/>
    <property type="match status" value="1"/>
</dbReference>
<dbReference type="OrthoDB" id="9801441at2"/>
<protein>
    <submittedName>
        <fullName evidence="5">ABC transporter-like protein</fullName>
    </submittedName>
</protein>
<gene>
    <name evidence="5" type="ORF">DTL3_0344</name>
</gene>
<dbReference type="Pfam" id="PF00005">
    <property type="entry name" value="ABC_tran"/>
    <property type="match status" value="2"/>
</dbReference>
<dbReference type="InterPro" id="IPR032781">
    <property type="entry name" value="ABC_tran_Xtn"/>
</dbReference>
<dbReference type="PROSITE" id="PS00211">
    <property type="entry name" value="ABC_TRANSPORTER_1"/>
    <property type="match status" value="2"/>
</dbReference>
<dbReference type="InterPro" id="IPR017871">
    <property type="entry name" value="ABC_transporter-like_CS"/>
</dbReference>
<evidence type="ECO:0000256" key="2">
    <source>
        <dbReference type="ARBA" id="ARBA00022840"/>
    </source>
</evidence>
<dbReference type="PANTHER" id="PTHR42855">
    <property type="entry name" value="ABC TRANSPORTER ATP-BINDING SUBUNIT"/>
    <property type="match status" value="1"/>
</dbReference>
<dbReference type="EMBL" id="LN824141">
    <property type="protein sequence ID" value="CEP77675.1"/>
    <property type="molecule type" value="Genomic_DNA"/>
</dbReference>
<evidence type="ECO:0000256" key="3">
    <source>
        <dbReference type="SAM" id="Coils"/>
    </source>
</evidence>
<keyword evidence="3" id="KW-0175">Coiled coil</keyword>
<sequence length="601" mass="70481">MFVRLEDVSHNYGDFYLFYDVNLVINPKDKIALIGKNGSGKTTLLNIIYGNLEPIEGQVIKKNNLNISILKQYRADNDDLSIYNFIKEAVLKDYAEHMVDRITRSLLVGVGFSEEQWDRKVSTLSGGEITRLSLARTLSGKSDLLLLDEPTNHLDLYSIEWLINYLKNYKGAMVIVSHDRAFLRELCDKYWEINNSKIWEFKGKYEEYLSSREIYINSLNARQRNLQKEIQRLERMIQRYRSWGTEKMMRQAIIRERKLEELKKEYEEIENLEQEKEIEIKIPQPEKTGYKVIEVENLSFSYDKFHKLLTNISFELYEGEKLAILGKNGCGKTTLLKILLGEISFYSGKVEWGYNIKVGYLDQVVEKLSDDLDVLSETWEIVQNWKDYEVRKYLGRFGFYGEEVFKKVKELSGGELTRLALAKILLEKPNVLILDEPTNNLDVLTIQSLEKTLKEYKGAIIFVSHDEYFIKNIADKFLLIDDGESIESENLDDILDNIKSSSFKLDKKKVQNVSYKEKNRIKNRIKSLNNQLLYVRSQADTLFKKLDKVEVNLFEFGDDYNKVIELMEEKVKLEKELLELENMEKEIVEELLKLEKNKNLS</sequence>
<reference evidence="6" key="1">
    <citation type="submission" date="2014-11" db="EMBL/GenBank/DDBJ databases">
        <authorList>
            <person name="Wibberg D."/>
        </authorList>
    </citation>
    <scope>NUCLEOTIDE SEQUENCE [LARGE SCALE GENOMIC DNA]</scope>
    <source>
        <strain evidence="6">L3</strain>
    </source>
</reference>
<feature type="domain" description="ABC transporter" evidence="4">
    <location>
        <begin position="293"/>
        <end position="507"/>
    </location>
</feature>
<dbReference type="NCBIfam" id="NF000355">
    <property type="entry name" value="ribo_prot_ABC_F"/>
    <property type="match status" value="1"/>
</dbReference>
<keyword evidence="6" id="KW-1185">Reference proteome</keyword>
<evidence type="ECO:0000256" key="1">
    <source>
        <dbReference type="ARBA" id="ARBA00022741"/>
    </source>
</evidence>
<dbReference type="PROSITE" id="PS50893">
    <property type="entry name" value="ABC_TRANSPORTER_2"/>
    <property type="match status" value="2"/>
</dbReference>
<dbReference type="Pfam" id="PF12848">
    <property type="entry name" value="ABC_tran_Xtn"/>
    <property type="match status" value="1"/>
</dbReference>
<dbReference type="KEGG" id="dtn:DTL3_0344"/>
<dbReference type="SUPFAM" id="SSF52540">
    <property type="entry name" value="P-loop containing nucleoside triphosphate hydrolases"/>
    <property type="match status" value="2"/>
</dbReference>
<feature type="domain" description="ABC transporter" evidence="4">
    <location>
        <begin position="3"/>
        <end position="220"/>
    </location>
</feature>
<dbReference type="SMART" id="SM00382">
    <property type="entry name" value="AAA"/>
    <property type="match status" value="2"/>
</dbReference>
<dbReference type="Proteomes" id="UP000032809">
    <property type="component" value="Chromosome I"/>
</dbReference>
<dbReference type="InterPro" id="IPR051309">
    <property type="entry name" value="ABCF_ATPase"/>
</dbReference>
<dbReference type="InterPro" id="IPR003593">
    <property type="entry name" value="AAA+_ATPase"/>
</dbReference>
<dbReference type="RefSeq" id="WP_045087261.1">
    <property type="nucleotide sequence ID" value="NZ_LN824141.1"/>
</dbReference>
<organism evidence="5 6">
    <name type="scientific">Defluviitoga tunisiensis</name>
    <dbReference type="NCBI Taxonomy" id="1006576"/>
    <lineage>
        <taxon>Bacteria</taxon>
        <taxon>Thermotogati</taxon>
        <taxon>Thermotogota</taxon>
        <taxon>Thermotogae</taxon>
        <taxon>Petrotogales</taxon>
        <taxon>Petrotogaceae</taxon>
        <taxon>Defluviitoga</taxon>
    </lineage>
</organism>
<feature type="coiled-coil region" evidence="3">
    <location>
        <begin position="563"/>
        <end position="600"/>
    </location>
</feature>
<dbReference type="InterPro" id="IPR003439">
    <property type="entry name" value="ABC_transporter-like_ATP-bd"/>
</dbReference>
<dbReference type="HOGENOM" id="CLU_000604_36_0_0"/>
<dbReference type="STRING" id="1006576.DTL3_0344"/>
<evidence type="ECO:0000313" key="5">
    <source>
        <dbReference type="EMBL" id="CEP77675.1"/>
    </source>
</evidence>
<name>A0A0C7P0A2_DEFTU</name>
<evidence type="ECO:0000313" key="6">
    <source>
        <dbReference type="Proteomes" id="UP000032809"/>
    </source>
</evidence>
<keyword evidence="1" id="KW-0547">Nucleotide-binding</keyword>
<accession>A0A0C7P0A2</accession>
<proteinExistence type="predicted"/>
<dbReference type="GO" id="GO:0005524">
    <property type="term" value="F:ATP binding"/>
    <property type="evidence" value="ECO:0007669"/>
    <property type="project" value="UniProtKB-KW"/>
</dbReference>
<evidence type="ECO:0000259" key="4">
    <source>
        <dbReference type="PROSITE" id="PS50893"/>
    </source>
</evidence>
<dbReference type="GO" id="GO:0016887">
    <property type="term" value="F:ATP hydrolysis activity"/>
    <property type="evidence" value="ECO:0007669"/>
    <property type="project" value="InterPro"/>
</dbReference>